<name>A0ABT0W8W2_9BACI</name>
<dbReference type="Proteomes" id="UP001523262">
    <property type="component" value="Unassembled WGS sequence"/>
</dbReference>
<sequence length="355" mass="41110">MKLVQTDTVDFGFIYNEKKQHQLYIYMTGHFSKLSREYNINIVLFTLENLDLEEPVISGTIIEGDRISQGLCEIPPLIYNLSLHSTADKIKKMRNLRKMENITIINPINRFIQGIIFEMLTSLTGSQQFLLPTVSLNTTTLIDYLDKYDTFFLLPEKTFHQPKAVIIKKIKNNNFMIFIGQNGQMCQKDDIVNYIKKMINKKKHILMKGIECFKVGDIPLEARIYLQKNIYGEWTITAITAKQGIFSRNTFSNTSNATDELICNEFEGNEEILADVSIRIGRFLDYYIPYVGSCTLDFIFDENSCPYLIYVSGFEQDQDVYNHLNSETQSNLLNNAIHYLIYLMNNYVTEKGATK</sequence>
<evidence type="ECO:0000313" key="1">
    <source>
        <dbReference type="EMBL" id="MCM2532754.1"/>
    </source>
</evidence>
<organism evidence="1 2">
    <name type="scientific">Neobacillus pocheonensis</name>
    <dbReference type="NCBI Taxonomy" id="363869"/>
    <lineage>
        <taxon>Bacteria</taxon>
        <taxon>Bacillati</taxon>
        <taxon>Bacillota</taxon>
        <taxon>Bacilli</taxon>
        <taxon>Bacillales</taxon>
        <taxon>Bacillaceae</taxon>
        <taxon>Neobacillus</taxon>
    </lineage>
</organism>
<dbReference type="EMBL" id="JAMQCR010000001">
    <property type="protein sequence ID" value="MCM2532754.1"/>
    <property type="molecule type" value="Genomic_DNA"/>
</dbReference>
<keyword evidence="2" id="KW-1185">Reference proteome</keyword>
<proteinExistence type="predicted"/>
<accession>A0ABT0W8W2</accession>
<gene>
    <name evidence="1" type="ORF">NDK43_10610</name>
</gene>
<dbReference type="Pfam" id="PF14398">
    <property type="entry name" value="ATPgrasp_YheCD"/>
    <property type="match status" value="1"/>
</dbReference>
<evidence type="ECO:0000313" key="2">
    <source>
        <dbReference type="Proteomes" id="UP001523262"/>
    </source>
</evidence>
<comment type="caution">
    <text evidence="1">The sequence shown here is derived from an EMBL/GenBank/DDBJ whole genome shotgun (WGS) entry which is preliminary data.</text>
</comment>
<reference evidence="1 2" key="1">
    <citation type="submission" date="2022-06" db="EMBL/GenBank/DDBJ databases">
        <authorList>
            <person name="Jeon C.O."/>
        </authorList>
    </citation>
    <scope>NUCLEOTIDE SEQUENCE [LARGE SCALE GENOMIC DNA]</scope>
    <source>
        <strain evidence="1 2">KCTC 13943</strain>
    </source>
</reference>
<protein>
    <submittedName>
        <fullName evidence="1">YheC/YheD family protein</fullName>
    </submittedName>
</protein>
<dbReference type="InterPro" id="IPR026838">
    <property type="entry name" value="YheC/D"/>
</dbReference>